<feature type="region of interest" description="Disordered" evidence="1">
    <location>
        <begin position="177"/>
        <end position="199"/>
    </location>
</feature>
<accession>I7LMH4</accession>
<name>I7LMH4_METBM</name>
<evidence type="ECO:0000313" key="2">
    <source>
        <dbReference type="EMBL" id="CCJ36249.1"/>
    </source>
</evidence>
<proteinExistence type="predicted"/>
<keyword evidence="3" id="KW-1185">Reference proteome</keyword>
<feature type="compositionally biased region" description="Basic and acidic residues" evidence="1">
    <location>
        <begin position="190"/>
        <end position="199"/>
    </location>
</feature>
<reference evidence="3" key="1">
    <citation type="journal article" date="2012" name="J. Bacteriol.">
        <title>Complete genome sequence of the hydrogenotrophic, methanogenic archaeon Methanoculleus bourgensis strain MS2T, isolated from a sewage sludge digester.</title>
        <authorList>
            <person name="Maus I."/>
            <person name="Wibberg D."/>
            <person name="Stantscheff R."/>
            <person name="Eikmeyer F.G."/>
            <person name="Seffner A."/>
            <person name="Boelter J."/>
            <person name="Szczepanowski R."/>
            <person name="Blom J."/>
            <person name="Jaenicke S."/>
            <person name="Konig H."/>
            <person name="Puhler A."/>
            <person name="Schluter A."/>
        </authorList>
    </citation>
    <scope>NUCLEOTIDE SEQUENCE [LARGE SCALE GENOMIC DNA]</scope>
    <source>
        <strain evidence="3">ATCC 43281 / DSM 3045 / OCM 15 / MS2</strain>
    </source>
</reference>
<dbReference type="Proteomes" id="UP000009007">
    <property type="component" value="Chromosome I"/>
</dbReference>
<organism evidence="2 3">
    <name type="scientific">Methanoculleus bourgensis (strain ATCC 43281 / DSM 3045 / OCM 15 / MS2)</name>
    <name type="common">Methanogenium bourgense</name>
    <dbReference type="NCBI Taxonomy" id="1201294"/>
    <lineage>
        <taxon>Archaea</taxon>
        <taxon>Methanobacteriati</taxon>
        <taxon>Methanobacteriota</taxon>
        <taxon>Stenosarchaea group</taxon>
        <taxon>Methanomicrobia</taxon>
        <taxon>Methanomicrobiales</taxon>
        <taxon>Methanomicrobiaceae</taxon>
        <taxon>Methanoculleus</taxon>
    </lineage>
</organism>
<protein>
    <recommendedName>
        <fullName evidence="4">Transposase</fullName>
    </recommendedName>
</protein>
<gene>
    <name evidence="2" type="ordered locus">BN140_1326</name>
</gene>
<dbReference type="PATRIC" id="fig|1201294.9.peg.1463"/>
<evidence type="ECO:0000313" key="3">
    <source>
        <dbReference type="Proteomes" id="UP000009007"/>
    </source>
</evidence>
<evidence type="ECO:0000256" key="1">
    <source>
        <dbReference type="SAM" id="MobiDB-lite"/>
    </source>
</evidence>
<dbReference type="EMBL" id="HE964772">
    <property type="protein sequence ID" value="CCJ36249.1"/>
    <property type="molecule type" value="Genomic_DNA"/>
</dbReference>
<sequence>MKKTLPVPPMLADLVGNALASMDGVKFTDLDACPSCGGPVAGHDLRAKRFAVILEHGEERTIRVYVKRFYCQKCGRLCYADAPFYQDTRLGSPIVDLCLLLSHQMPFNRVAQYLKAMGIVVDRGTIRNYASRDFGAIPAAELFGLPLPLSLLNLSISAIGRERGPIVGAEALAACGFPPADRAAPQGRRSPKERDQRYE</sequence>
<dbReference type="BioCyc" id="MBOU1201294:BN140_RS06615-MONOMER"/>
<dbReference type="KEGG" id="mbg:BN140_1326"/>
<dbReference type="AlphaFoldDB" id="I7LMH4"/>
<evidence type="ECO:0008006" key="4">
    <source>
        <dbReference type="Google" id="ProtNLM"/>
    </source>
</evidence>
<dbReference type="HOGENOM" id="CLU_107895_0_0_2"/>